<evidence type="ECO:0000313" key="2">
    <source>
        <dbReference type="EMBL" id="TAA74837.1"/>
    </source>
</evidence>
<organism evidence="2 3">
    <name type="scientific">Candidatus Electronema aureum</name>
    <dbReference type="NCBI Taxonomy" id="2005002"/>
    <lineage>
        <taxon>Bacteria</taxon>
        <taxon>Pseudomonadati</taxon>
        <taxon>Thermodesulfobacteriota</taxon>
        <taxon>Desulfobulbia</taxon>
        <taxon>Desulfobulbales</taxon>
        <taxon>Desulfobulbaceae</taxon>
        <taxon>Candidatus Electronema</taxon>
    </lineage>
</organism>
<feature type="compositionally biased region" description="Basic and acidic residues" evidence="1">
    <location>
        <begin position="40"/>
        <end position="68"/>
    </location>
</feature>
<comment type="caution">
    <text evidence="2">The sequence shown here is derived from an EMBL/GenBank/DDBJ whole genome shotgun (WGS) entry which is preliminary data.</text>
</comment>
<protein>
    <submittedName>
        <fullName evidence="2">Transglutaminase elicitor</fullName>
    </submittedName>
</protein>
<dbReference type="AlphaFoldDB" id="A0A521G1E4"/>
<feature type="region of interest" description="Disordered" evidence="1">
    <location>
        <begin position="40"/>
        <end position="84"/>
    </location>
</feature>
<reference evidence="2" key="1">
    <citation type="submission" date="2017-07" db="EMBL/GenBank/DDBJ databases">
        <title>The cable genome - Insights into the physiology and evolution of filamentous bacteria capable of sulfide oxidation via long distance electron transfer.</title>
        <authorList>
            <person name="Thorup C."/>
            <person name="Bjerg J.T."/>
            <person name="Schreiber L."/>
            <person name="Nielsen L.P."/>
            <person name="Kjeldsen K.U."/>
            <person name="Boesen T."/>
            <person name="Boggild A."/>
            <person name="Meysman F."/>
            <person name="Geelhoed J."/>
            <person name="Schramm A."/>
        </authorList>
    </citation>
    <scope>NUCLEOTIDE SEQUENCE [LARGE SCALE GENOMIC DNA]</scope>
    <source>
        <strain evidence="2">GS</strain>
    </source>
</reference>
<name>A0A521G1E4_9BACT</name>
<evidence type="ECO:0000256" key="1">
    <source>
        <dbReference type="SAM" id="MobiDB-lite"/>
    </source>
</evidence>
<dbReference type="GO" id="GO:0016755">
    <property type="term" value="F:aminoacyltransferase activity"/>
    <property type="evidence" value="ECO:0007669"/>
    <property type="project" value="InterPro"/>
</dbReference>
<dbReference type="PROSITE" id="PS51257">
    <property type="entry name" value="PROKAR_LIPOPROTEIN"/>
    <property type="match status" value="1"/>
</dbReference>
<dbReference type="Proteomes" id="UP000316238">
    <property type="component" value="Unassembled WGS sequence"/>
</dbReference>
<accession>A0A521G1E4</accession>
<proteinExistence type="predicted"/>
<gene>
    <name evidence="2" type="ORF">CDV28_11613</name>
</gene>
<dbReference type="Pfam" id="PF16683">
    <property type="entry name" value="TGase_elicitor"/>
    <property type="match status" value="1"/>
</dbReference>
<dbReference type="EMBL" id="NQJD01000016">
    <property type="protein sequence ID" value="TAA74837.1"/>
    <property type="molecule type" value="Genomic_DNA"/>
</dbReference>
<evidence type="ECO:0000313" key="3">
    <source>
        <dbReference type="Proteomes" id="UP000316238"/>
    </source>
</evidence>
<dbReference type="InterPro" id="IPR032048">
    <property type="entry name" value="TGase_elicitor"/>
</dbReference>
<feature type="compositionally biased region" description="Basic and acidic residues" evidence="1">
    <location>
        <begin position="114"/>
        <end position="124"/>
    </location>
</feature>
<keyword evidence="3" id="KW-1185">Reference proteome</keyword>
<sequence length="574" mass="62843">MSTPPKKHDCPILNLIKGCGCQSNTTSSSCCGDDHNHPHDHVTSSGNQEKHSHSHDHAHDSSHTHSHETAAASTPPVTVPDEATENDATPAISAEQEKELLADLQDFDNNPAEFMDRSPRKRVEQAGGTDTNLPFFDQAAIDNKAYVGARDELRTSFEANDADHATRAAFTSNDLAQNLVDSYSYTSLQSMQANNLMNVRLNNQPWSDDYWAICRGIIGKRYADPGFPKSSDWNTCHNYVSSRPAASVLTSGSTTAINNLSPSEKYDILVGDSNYTLTKKMWAEGAKFGGNVAPWMGICHGWAPASYMLPRPTKAITVLAADGHTQLTFYPSDIKGLASLLWANASPGTKFIGGRCNVENPARDINGRLIEAACFDTNPGTWHLAVVNQIGVSKRSMVLDVTFDYEVWNQPVLGYRYLHFNPQSMTYQSSLAAAAVSRANYTRDKFSSYHSNQTASIVGIKMFVLYMVETTPSHNSPDSSGKDVINEVEYMYDLELDFSGKIIGGEWRSIKHPDFLWTPTKSSRARTNYEPSGTWQSGQSVPSSWRSAAVSASNAAKPAPLAAIVEQLISLSNS</sequence>
<feature type="region of interest" description="Disordered" evidence="1">
    <location>
        <begin position="109"/>
        <end position="130"/>
    </location>
</feature>